<feature type="chain" id="PRO_5002551668" description="DUF4232 domain-containing protein" evidence="1">
    <location>
        <begin position="30"/>
        <end position="321"/>
    </location>
</feature>
<evidence type="ECO:0008006" key="4">
    <source>
        <dbReference type="Google" id="ProtNLM"/>
    </source>
</evidence>
<keyword evidence="3" id="KW-1185">Reference proteome</keyword>
<dbReference type="RefSeq" id="WP_047193980.1">
    <property type="nucleotide sequence ID" value="NZ_CP011371.1"/>
</dbReference>
<protein>
    <recommendedName>
        <fullName evidence="4">DUF4232 domain-containing protein</fullName>
    </recommendedName>
</protein>
<dbReference type="KEGG" id="pbh:AAW51_1334"/>
<feature type="signal peptide" evidence="1">
    <location>
        <begin position="1"/>
        <end position="29"/>
    </location>
</feature>
<dbReference type="PATRIC" id="fig|413882.6.peg.1399"/>
<organism evidence="2 3">
    <name type="scientific">Caldimonas brevitalea</name>
    <dbReference type="NCBI Taxonomy" id="413882"/>
    <lineage>
        <taxon>Bacteria</taxon>
        <taxon>Pseudomonadati</taxon>
        <taxon>Pseudomonadota</taxon>
        <taxon>Betaproteobacteria</taxon>
        <taxon>Burkholderiales</taxon>
        <taxon>Sphaerotilaceae</taxon>
        <taxon>Caldimonas</taxon>
    </lineage>
</organism>
<reference evidence="2 3" key="1">
    <citation type="submission" date="2015-05" db="EMBL/GenBank/DDBJ databases">
        <authorList>
            <person name="Tang B."/>
            <person name="Yu Y."/>
        </authorList>
    </citation>
    <scope>NUCLEOTIDE SEQUENCE [LARGE SCALE GENOMIC DNA]</scope>
    <source>
        <strain evidence="2 3">DSM 7029</strain>
    </source>
</reference>
<dbReference type="AlphaFoldDB" id="A0A0G3BN98"/>
<gene>
    <name evidence="2" type="ORF">AAW51_1334</name>
</gene>
<sequence length="321" mass="32762">MIQRIPFATGALAAAVLCAGATGAAWAQAADAAVPWLDQPAPEAATTLAAAAPVADHDCAAGEIKVTPGQQGAWRGYATQELRISKVGPGACALTGAPALALVAGDGKRQAARVHDVNPALATRRIEVTEDADVVLLVGAPGSCEAATGPQRRVTRQLEITPTGGGAVVVNGVQVDTLCGGASVLHVDQVVDERRRAARTAAAAAARPHATLDALSVKLEAPATVARGQKLRYVVTLTNESASPLPLSPCPGYQQSLYVEDRSVDSRHRLNCAGAGGQIAPHSSVSFEMQATVPADLAGEHVKLSWVLRDGPSAGTIAALR</sequence>
<dbReference type="Proteomes" id="UP000035352">
    <property type="component" value="Chromosome"/>
</dbReference>
<evidence type="ECO:0000313" key="2">
    <source>
        <dbReference type="EMBL" id="AKJ28025.1"/>
    </source>
</evidence>
<evidence type="ECO:0000256" key="1">
    <source>
        <dbReference type="SAM" id="SignalP"/>
    </source>
</evidence>
<dbReference type="EMBL" id="CP011371">
    <property type="protein sequence ID" value="AKJ28025.1"/>
    <property type="molecule type" value="Genomic_DNA"/>
</dbReference>
<evidence type="ECO:0000313" key="3">
    <source>
        <dbReference type="Proteomes" id="UP000035352"/>
    </source>
</evidence>
<keyword evidence="1" id="KW-0732">Signal</keyword>
<dbReference type="OrthoDB" id="3393280at2"/>
<name>A0A0G3BN98_9BURK</name>
<proteinExistence type="predicted"/>
<accession>A0A0G3BN98</accession>